<proteinExistence type="predicted"/>
<dbReference type="AlphaFoldDB" id="A0AAW1IWI0"/>
<name>A0AAW1IWI0_POPJA</name>
<protein>
    <submittedName>
        <fullName evidence="1">Uncharacterized protein</fullName>
    </submittedName>
</protein>
<gene>
    <name evidence="1" type="ORF">QE152_g33569</name>
</gene>
<organism evidence="1 2">
    <name type="scientific">Popillia japonica</name>
    <name type="common">Japanese beetle</name>
    <dbReference type="NCBI Taxonomy" id="7064"/>
    <lineage>
        <taxon>Eukaryota</taxon>
        <taxon>Metazoa</taxon>
        <taxon>Ecdysozoa</taxon>
        <taxon>Arthropoda</taxon>
        <taxon>Hexapoda</taxon>
        <taxon>Insecta</taxon>
        <taxon>Pterygota</taxon>
        <taxon>Neoptera</taxon>
        <taxon>Endopterygota</taxon>
        <taxon>Coleoptera</taxon>
        <taxon>Polyphaga</taxon>
        <taxon>Scarabaeiformia</taxon>
        <taxon>Scarabaeidae</taxon>
        <taxon>Rutelinae</taxon>
        <taxon>Popillia</taxon>
    </lineage>
</organism>
<evidence type="ECO:0000313" key="2">
    <source>
        <dbReference type="Proteomes" id="UP001458880"/>
    </source>
</evidence>
<dbReference type="EMBL" id="JASPKY010000514">
    <property type="protein sequence ID" value="KAK9694407.1"/>
    <property type="molecule type" value="Genomic_DNA"/>
</dbReference>
<accession>A0AAW1IWI0</accession>
<evidence type="ECO:0000313" key="1">
    <source>
        <dbReference type="EMBL" id="KAK9694407.1"/>
    </source>
</evidence>
<dbReference type="Proteomes" id="UP001458880">
    <property type="component" value="Unassembled WGS sequence"/>
</dbReference>
<keyword evidence="2" id="KW-1185">Reference proteome</keyword>
<sequence length="77" mass="8843">MTMICLYLEEKCIVGNNESASKLNAVYVGKTVRSLLEYKNIFVASSSLNWNIFNKRVRTTRCAARRMFIISVFITTN</sequence>
<reference evidence="1 2" key="1">
    <citation type="journal article" date="2024" name="BMC Genomics">
        <title>De novo assembly and annotation of Popillia japonica's genome with initial clues to its potential as an invasive pest.</title>
        <authorList>
            <person name="Cucini C."/>
            <person name="Boschi S."/>
            <person name="Funari R."/>
            <person name="Cardaioli E."/>
            <person name="Iannotti N."/>
            <person name="Marturano G."/>
            <person name="Paoli F."/>
            <person name="Bruttini M."/>
            <person name="Carapelli A."/>
            <person name="Frati F."/>
            <person name="Nardi F."/>
        </authorList>
    </citation>
    <scope>NUCLEOTIDE SEQUENCE [LARGE SCALE GENOMIC DNA]</scope>
    <source>
        <strain evidence="1">DMR45628</strain>
    </source>
</reference>
<comment type="caution">
    <text evidence="1">The sequence shown here is derived from an EMBL/GenBank/DDBJ whole genome shotgun (WGS) entry which is preliminary data.</text>
</comment>